<keyword evidence="2" id="KW-0472">Membrane</keyword>
<evidence type="ECO:0000256" key="1">
    <source>
        <dbReference type="SAM" id="MobiDB-lite"/>
    </source>
</evidence>
<feature type="compositionally biased region" description="Polar residues" evidence="1">
    <location>
        <begin position="35"/>
        <end position="53"/>
    </location>
</feature>
<feature type="transmembrane region" description="Helical" evidence="2">
    <location>
        <begin position="277"/>
        <end position="299"/>
    </location>
</feature>
<evidence type="ECO:0000256" key="2">
    <source>
        <dbReference type="SAM" id="Phobius"/>
    </source>
</evidence>
<dbReference type="EMBL" id="JACEEZ010010276">
    <property type="protein sequence ID" value="KAG0721925.1"/>
    <property type="molecule type" value="Genomic_DNA"/>
</dbReference>
<dbReference type="AlphaFoldDB" id="A0A8J4YIC8"/>
<proteinExistence type="predicted"/>
<feature type="transmembrane region" description="Helical" evidence="2">
    <location>
        <begin position="155"/>
        <end position="177"/>
    </location>
</feature>
<organism evidence="3 4">
    <name type="scientific">Chionoecetes opilio</name>
    <name type="common">Atlantic snow crab</name>
    <name type="synonym">Cancer opilio</name>
    <dbReference type="NCBI Taxonomy" id="41210"/>
    <lineage>
        <taxon>Eukaryota</taxon>
        <taxon>Metazoa</taxon>
        <taxon>Ecdysozoa</taxon>
        <taxon>Arthropoda</taxon>
        <taxon>Crustacea</taxon>
        <taxon>Multicrustacea</taxon>
        <taxon>Malacostraca</taxon>
        <taxon>Eumalacostraca</taxon>
        <taxon>Eucarida</taxon>
        <taxon>Decapoda</taxon>
        <taxon>Pleocyemata</taxon>
        <taxon>Brachyura</taxon>
        <taxon>Eubrachyura</taxon>
        <taxon>Majoidea</taxon>
        <taxon>Majidae</taxon>
        <taxon>Chionoecetes</taxon>
    </lineage>
</organism>
<feature type="region of interest" description="Disordered" evidence="1">
    <location>
        <begin position="1"/>
        <end position="22"/>
    </location>
</feature>
<sequence length="352" mass="39721">MPFDRGHSPRHTGEVGASRARRFEANPLLSQRVLSNSGEGTITSQASTAQNDGGTRGLASPPPLMQEGRFLRSRTRARLSLRGEAKQWSDATARDVLSELSDAQLIRKYRVDRVRAKNDAVSRGKCVLQWLSVVLQWLSVVLQWLSVVLQWLSVVLQWLSVVLQWLSVVLQWLSVVLQWPSVVLQWPSVVLQWLSVVLQWLSVVLQWLSVVLQWLSVVLQWLSVVLQWLSVVLQWLSVVLQWLSVVLQWLSVVLQWLSVVLQWLSVVLQWLSVVLQWLSVALAGGAISAAGEDVIRGLLATLREDMRKEESGGEEVFVLDPLVMESQYLSYQHSAANFVVKLQGMEIIVSII</sequence>
<name>A0A8J4YIC8_CHIOP</name>
<keyword evidence="4" id="KW-1185">Reference proteome</keyword>
<feature type="transmembrane region" description="Helical" evidence="2">
    <location>
        <begin position="127"/>
        <end position="149"/>
    </location>
</feature>
<comment type="caution">
    <text evidence="3">The sequence shown here is derived from an EMBL/GenBank/DDBJ whole genome shotgun (WGS) entry which is preliminary data.</text>
</comment>
<reference evidence="3" key="1">
    <citation type="submission" date="2020-07" db="EMBL/GenBank/DDBJ databases">
        <title>The High-quality genome of the commercially important snow crab, Chionoecetes opilio.</title>
        <authorList>
            <person name="Jeong J.-H."/>
            <person name="Ryu S."/>
        </authorList>
    </citation>
    <scope>NUCLEOTIDE SEQUENCE</scope>
    <source>
        <strain evidence="3">MADBK_172401_WGS</strain>
        <tissue evidence="3">Digestive gland</tissue>
    </source>
</reference>
<dbReference type="Proteomes" id="UP000770661">
    <property type="component" value="Unassembled WGS sequence"/>
</dbReference>
<feature type="region of interest" description="Disordered" evidence="1">
    <location>
        <begin position="35"/>
        <end position="65"/>
    </location>
</feature>
<feature type="transmembrane region" description="Helical" evidence="2">
    <location>
        <begin position="189"/>
        <end position="208"/>
    </location>
</feature>
<protein>
    <submittedName>
        <fullName evidence="3">Uncharacterized protein</fullName>
    </submittedName>
</protein>
<feature type="compositionally biased region" description="Basic and acidic residues" evidence="1">
    <location>
        <begin position="1"/>
        <end position="13"/>
    </location>
</feature>
<gene>
    <name evidence="3" type="ORF">GWK47_045456</name>
</gene>
<keyword evidence="2" id="KW-0812">Transmembrane</keyword>
<evidence type="ECO:0000313" key="3">
    <source>
        <dbReference type="EMBL" id="KAG0721925.1"/>
    </source>
</evidence>
<evidence type="ECO:0000313" key="4">
    <source>
        <dbReference type="Proteomes" id="UP000770661"/>
    </source>
</evidence>
<accession>A0A8J4YIC8</accession>
<keyword evidence="2" id="KW-1133">Transmembrane helix</keyword>